<keyword evidence="4" id="KW-1185">Reference proteome</keyword>
<evidence type="ECO:0000259" key="2">
    <source>
        <dbReference type="Pfam" id="PF03478"/>
    </source>
</evidence>
<dbReference type="InterPro" id="IPR005174">
    <property type="entry name" value="KIB1-4_b-propeller"/>
</dbReference>
<dbReference type="Proteomes" id="UP000626092">
    <property type="component" value="Unassembled WGS sequence"/>
</dbReference>
<dbReference type="EMBL" id="WJXA01000005">
    <property type="protein sequence ID" value="KAF7143124.1"/>
    <property type="molecule type" value="Genomic_DNA"/>
</dbReference>
<accession>A0A834LMR9</accession>
<reference evidence="3" key="1">
    <citation type="submission" date="2019-11" db="EMBL/GenBank/DDBJ databases">
        <authorList>
            <person name="Liu Y."/>
            <person name="Hou J."/>
            <person name="Li T.-Q."/>
            <person name="Guan C.-H."/>
            <person name="Wu X."/>
            <person name="Wu H.-Z."/>
            <person name="Ling F."/>
            <person name="Zhang R."/>
            <person name="Shi X.-G."/>
            <person name="Ren J.-P."/>
            <person name="Chen E.-F."/>
            <person name="Sun J.-M."/>
        </authorList>
    </citation>
    <scope>NUCLEOTIDE SEQUENCE</scope>
    <source>
        <strain evidence="3">Adult_tree_wgs_1</strain>
        <tissue evidence="3">Leaves</tissue>
    </source>
</reference>
<dbReference type="AlphaFoldDB" id="A0A834LMR9"/>
<dbReference type="OrthoDB" id="642536at2759"/>
<dbReference type="Pfam" id="PF03478">
    <property type="entry name" value="Beta-prop_KIB1-4"/>
    <property type="match status" value="1"/>
</dbReference>
<sequence length="202" mass="22712">MGLKSKNGKQSAISKKPTIPRPWPDLPPQLLNIVAKNSTLRKNICYGGNVTKSYRVPPKQCNPIGKSPFPQLITSGTDTYADSFYIPFCPGFYFRRWRSAFGFDPLQHIVGYSDGLLFGRGKGAVPSVPSMRFKEYLVESNGEILLVFLIVSRKSIRSVDNVEVYRLQFNTLSWVKMEGIGDRHCSWGLIVVYQSMQVKLGA</sequence>
<feature type="domain" description="KIB1-4 beta-propeller" evidence="2">
    <location>
        <begin position="125"/>
        <end position="183"/>
    </location>
</feature>
<evidence type="ECO:0000313" key="3">
    <source>
        <dbReference type="EMBL" id="KAF7143124.1"/>
    </source>
</evidence>
<comment type="caution">
    <text evidence="3">The sequence shown here is derived from an EMBL/GenBank/DDBJ whole genome shotgun (WGS) entry which is preliminary data.</text>
</comment>
<gene>
    <name evidence="3" type="ORF">RHSIM_Rhsim05G0099500</name>
</gene>
<protein>
    <recommendedName>
        <fullName evidence="2">KIB1-4 beta-propeller domain-containing protein</fullName>
    </recommendedName>
</protein>
<feature type="region of interest" description="Disordered" evidence="1">
    <location>
        <begin position="1"/>
        <end position="24"/>
    </location>
</feature>
<evidence type="ECO:0000256" key="1">
    <source>
        <dbReference type="SAM" id="MobiDB-lite"/>
    </source>
</evidence>
<proteinExistence type="predicted"/>
<name>A0A834LMR9_RHOSS</name>
<organism evidence="3 4">
    <name type="scientific">Rhododendron simsii</name>
    <name type="common">Sims's rhododendron</name>
    <dbReference type="NCBI Taxonomy" id="118357"/>
    <lineage>
        <taxon>Eukaryota</taxon>
        <taxon>Viridiplantae</taxon>
        <taxon>Streptophyta</taxon>
        <taxon>Embryophyta</taxon>
        <taxon>Tracheophyta</taxon>
        <taxon>Spermatophyta</taxon>
        <taxon>Magnoliopsida</taxon>
        <taxon>eudicotyledons</taxon>
        <taxon>Gunneridae</taxon>
        <taxon>Pentapetalae</taxon>
        <taxon>asterids</taxon>
        <taxon>Ericales</taxon>
        <taxon>Ericaceae</taxon>
        <taxon>Ericoideae</taxon>
        <taxon>Rhodoreae</taxon>
        <taxon>Rhododendron</taxon>
    </lineage>
</organism>
<evidence type="ECO:0000313" key="4">
    <source>
        <dbReference type="Proteomes" id="UP000626092"/>
    </source>
</evidence>